<comment type="caution">
    <text evidence="4">The sequence shown here is derived from an EMBL/GenBank/DDBJ whole genome shotgun (WGS) entry which is preliminary data.</text>
</comment>
<evidence type="ECO:0000313" key="4">
    <source>
        <dbReference type="EMBL" id="REC55135.1"/>
    </source>
</evidence>
<dbReference type="Pfam" id="PF13193">
    <property type="entry name" value="AMP-binding_C"/>
    <property type="match status" value="1"/>
</dbReference>
<keyword evidence="5" id="KW-1185">Reference proteome</keyword>
<dbReference type="PANTHER" id="PTHR43767:SF7">
    <property type="entry name" value="MEDIUM_LONG-CHAIN-FATTY-ACID--COA LIGASE FADD8"/>
    <property type="match status" value="1"/>
</dbReference>
<evidence type="ECO:0000313" key="5">
    <source>
        <dbReference type="Proteomes" id="UP000257131"/>
    </source>
</evidence>
<gene>
    <name evidence="4" type="ORF">DRV84_12510</name>
</gene>
<dbReference type="Pfam" id="PF00501">
    <property type="entry name" value="AMP-binding"/>
    <property type="match status" value="1"/>
</dbReference>
<feature type="region of interest" description="Disordered" evidence="1">
    <location>
        <begin position="1"/>
        <end position="43"/>
    </location>
</feature>
<dbReference type="PROSITE" id="PS00455">
    <property type="entry name" value="AMP_BINDING"/>
    <property type="match status" value="1"/>
</dbReference>
<accession>A0A3D9BNN9</accession>
<feature type="compositionally biased region" description="Polar residues" evidence="1">
    <location>
        <begin position="20"/>
        <end position="30"/>
    </location>
</feature>
<feature type="domain" description="AMP-dependent synthetase/ligase" evidence="2">
    <location>
        <begin position="122"/>
        <end position="478"/>
    </location>
</feature>
<dbReference type="InterPro" id="IPR045851">
    <property type="entry name" value="AMP-bd_C_sf"/>
</dbReference>
<dbReference type="SUPFAM" id="SSF56801">
    <property type="entry name" value="Acetyl-CoA synthetase-like"/>
    <property type="match status" value="1"/>
</dbReference>
<dbReference type="InterPro" id="IPR025110">
    <property type="entry name" value="AMP-bd_C"/>
</dbReference>
<dbReference type="AlphaFoldDB" id="A0A3D9BNN9"/>
<organism evidence="4 5">
    <name type="scientific">Rhodosalinus sediminis</name>
    <dbReference type="NCBI Taxonomy" id="1940533"/>
    <lineage>
        <taxon>Bacteria</taxon>
        <taxon>Pseudomonadati</taxon>
        <taxon>Pseudomonadota</taxon>
        <taxon>Alphaproteobacteria</taxon>
        <taxon>Rhodobacterales</taxon>
        <taxon>Paracoccaceae</taxon>
        <taxon>Rhodosalinus</taxon>
    </lineage>
</organism>
<dbReference type="PANTHER" id="PTHR43767">
    <property type="entry name" value="LONG-CHAIN-FATTY-ACID--COA LIGASE"/>
    <property type="match status" value="1"/>
</dbReference>
<dbReference type="Gene3D" id="3.40.50.12780">
    <property type="entry name" value="N-terminal domain of ligase-like"/>
    <property type="match status" value="1"/>
</dbReference>
<dbReference type="Gene3D" id="3.30.300.30">
    <property type="match status" value="1"/>
</dbReference>
<dbReference type="Proteomes" id="UP000257131">
    <property type="component" value="Unassembled WGS sequence"/>
</dbReference>
<dbReference type="GO" id="GO:0016877">
    <property type="term" value="F:ligase activity, forming carbon-sulfur bonds"/>
    <property type="evidence" value="ECO:0007669"/>
    <property type="project" value="UniProtKB-ARBA"/>
</dbReference>
<dbReference type="InterPro" id="IPR000873">
    <property type="entry name" value="AMP-dep_synth/lig_dom"/>
</dbReference>
<proteinExistence type="predicted"/>
<dbReference type="InterPro" id="IPR020845">
    <property type="entry name" value="AMP-binding_CS"/>
</dbReference>
<evidence type="ECO:0000259" key="2">
    <source>
        <dbReference type="Pfam" id="PF00501"/>
    </source>
</evidence>
<evidence type="ECO:0008006" key="6">
    <source>
        <dbReference type="Google" id="ProtNLM"/>
    </source>
</evidence>
<evidence type="ECO:0000256" key="1">
    <source>
        <dbReference type="SAM" id="MobiDB-lite"/>
    </source>
</evidence>
<sequence>MIEGKAESAPARAAAMMSSGPETRNIGATKSGSARRSDRCARSAGPVLSVGHMRRPPRWAQTNKQPFGTPDDLRYAVAGAAAGGSAARRADAAGAARTTRGGALTAMTDVIDDAQVYLPDLFAAHARHYPDKPAVICGAERRSWGAFVANINRVATFLRQAGLAKGDRVAVMMGNSVEMLECLFGVVRAGGCVVPLSGLLTTEQLGSLLADCGARTAFVSAEFAERAHALAGAGTDVGTWVASGFTADGWPALEEIYRTTPDTVPEVRHATTDAFNIIYSSGTTGLPKGIVQTHRARLHWAFSNAVEMGFGSESRALTTTPLYSNGTWLMMLPTLFAGGTLHVMPAFDPGAFLETVAREGITHTFMVPAQYVMVLERPELETADLSSLRTVLSAGSPLRRETKRRIIARLSPGLYELYGFSEGFASILKPHQHEAKFDTVGTPVLGFEVRILDDAGNEAPRGTPGEIAGYGAGLMQAYNGRDAQTAELIWRDERGRTFVRSGDIGVLDEDGFLRIVDRKKDMIISGGFNVFPTDVEEIVGAHPDVRDVTVIGVPHEKWGESCLALVIPAEGATATPDAIRDWANARLAKTQRLVGVEFREAFPRNALGKVVKKELRAPYWRDAAS</sequence>
<dbReference type="EMBL" id="QOHR01000021">
    <property type="protein sequence ID" value="REC55135.1"/>
    <property type="molecule type" value="Genomic_DNA"/>
</dbReference>
<reference evidence="4 5" key="1">
    <citation type="journal article" date="2017" name="Int. J. Syst. Evol. Microbiol.">
        <title>Rhodosalinus sediminis gen. nov., sp. nov., isolated from marine saltern.</title>
        <authorList>
            <person name="Guo L.Y."/>
            <person name="Ling S.K."/>
            <person name="Li C.M."/>
            <person name="Chen G.J."/>
            <person name="Du Z.J."/>
        </authorList>
    </citation>
    <scope>NUCLEOTIDE SEQUENCE [LARGE SCALE GENOMIC DNA]</scope>
    <source>
        <strain evidence="4 5">WDN1C137</strain>
    </source>
</reference>
<protein>
    <recommendedName>
        <fullName evidence="6">AMP-dependent synthetase</fullName>
    </recommendedName>
</protein>
<feature type="domain" description="AMP-binding enzyme C-terminal" evidence="3">
    <location>
        <begin position="535"/>
        <end position="609"/>
    </location>
</feature>
<feature type="compositionally biased region" description="Low complexity" evidence="1">
    <location>
        <begin position="7"/>
        <end position="19"/>
    </location>
</feature>
<dbReference type="InterPro" id="IPR042099">
    <property type="entry name" value="ANL_N_sf"/>
</dbReference>
<evidence type="ECO:0000259" key="3">
    <source>
        <dbReference type="Pfam" id="PF13193"/>
    </source>
</evidence>
<dbReference type="InterPro" id="IPR050237">
    <property type="entry name" value="ATP-dep_AMP-bd_enzyme"/>
</dbReference>
<name>A0A3D9BNN9_9RHOB</name>